<organism evidence="2 3">
    <name type="scientific">Eiseniibacteriota bacterium</name>
    <dbReference type="NCBI Taxonomy" id="2212470"/>
    <lineage>
        <taxon>Bacteria</taxon>
        <taxon>Candidatus Eiseniibacteriota</taxon>
    </lineage>
</organism>
<feature type="region of interest" description="Disordered" evidence="1">
    <location>
        <begin position="112"/>
        <end position="137"/>
    </location>
</feature>
<protein>
    <submittedName>
        <fullName evidence="2">Uncharacterized protein</fullName>
    </submittedName>
</protein>
<evidence type="ECO:0000256" key="1">
    <source>
        <dbReference type="SAM" id="MobiDB-lite"/>
    </source>
</evidence>
<dbReference type="EMBL" id="JAHJDP010000077">
    <property type="protein sequence ID" value="MBU2691891.1"/>
    <property type="molecule type" value="Genomic_DNA"/>
</dbReference>
<reference evidence="2" key="1">
    <citation type="submission" date="2021-05" db="EMBL/GenBank/DDBJ databases">
        <title>Energy efficiency and biological interactions define the core microbiome of deep oligotrophic groundwater.</title>
        <authorList>
            <person name="Mehrshad M."/>
            <person name="Lopez-Fernandez M."/>
            <person name="Bell E."/>
            <person name="Bernier-Latmani R."/>
            <person name="Bertilsson S."/>
            <person name="Dopson M."/>
        </authorList>
    </citation>
    <scope>NUCLEOTIDE SEQUENCE</scope>
    <source>
        <strain evidence="2">Modern_marine.mb.64</strain>
    </source>
</reference>
<gene>
    <name evidence="2" type="ORF">KJ970_13300</name>
</gene>
<name>A0A948RXQ4_UNCEI</name>
<sequence length="137" mass="14974">MIVISRSSGFVLTFETLENLQVHVSNLKGFLENAESGQLGGQPFLYSVVQMSPVSWAEEESALDRLKQAMQTGSFERDLPTVAEDVCGAVLVDMDQSSTLIRCNRRKGHAGKHKAELPEGNGMTTWTNAGLVEDSED</sequence>
<accession>A0A948RXQ4</accession>
<dbReference type="AlphaFoldDB" id="A0A948RXQ4"/>
<comment type="caution">
    <text evidence="2">The sequence shown here is derived from an EMBL/GenBank/DDBJ whole genome shotgun (WGS) entry which is preliminary data.</text>
</comment>
<evidence type="ECO:0000313" key="2">
    <source>
        <dbReference type="EMBL" id="MBU2691891.1"/>
    </source>
</evidence>
<dbReference type="Proteomes" id="UP000777784">
    <property type="component" value="Unassembled WGS sequence"/>
</dbReference>
<proteinExistence type="predicted"/>
<evidence type="ECO:0000313" key="3">
    <source>
        <dbReference type="Proteomes" id="UP000777784"/>
    </source>
</evidence>